<dbReference type="EMBL" id="CP021514">
    <property type="protein sequence ID" value="ARW49508.1"/>
    <property type="molecule type" value="Genomic_DNA"/>
</dbReference>
<keyword evidence="3" id="KW-0614">Plasmid</keyword>
<sequence>MVENITETGTRRKPPTNDLTVYINNKILTRFKSFSVSHSIDTVPMSFSLEYALSEGEASTEILDFTSKKDDPEKRIVSSVLTIGSRIEIYLEKQKILTGYVENSSESYSHEEHTLFIDGRSKTSVLVDSTTNLNQAGIIPDNLVTLHDIADYMFSGFGINTIDKTGLLTPKRPLAGYAYYDLTTHPYDFVSSLAQYEGVLLYDDPYGQMVIDTVPKATDNKSASNTSTCSISSSSSKASLTESNSKFENITVHKTSLGRYRNYQIVMDAYGGPAGVDQSIITIPSVADPYPNELPPGKNITIVSHASYPDTDSQMNELVAFQTDLAQFMANNNWGRGQTISALATGYINPITKKLWKVNDVVHFNYHKPFIKGDFVVQSITFSIDEYSGKQTSLVFVRREALLQEPITISPILMGVNPPDNKDSTDSSKPVNQKLNVPDDTPPNAKPISV</sequence>
<dbReference type="InterPro" id="IPR023399">
    <property type="entry name" value="Baseplate-like_2-layer_sand"/>
</dbReference>
<geneLocation type="plasmid" evidence="4">
    <name>pap1342-5</name>
</geneLocation>
<dbReference type="AlphaFoldDB" id="A0A1Y0Y2S6"/>
<dbReference type="InterPro" id="IPR049354">
    <property type="entry name" value="GpP-like_N"/>
</dbReference>
<dbReference type="Gene3D" id="3.30.1920.10">
    <property type="entry name" value="Baseplate protein-like domains - 2 layer sandwich fold"/>
    <property type="match status" value="1"/>
</dbReference>
<dbReference type="OrthoDB" id="9016931at2"/>
<evidence type="ECO:0000313" key="3">
    <source>
        <dbReference type="EMBL" id="ARW49508.1"/>
    </source>
</evidence>
<accession>A0A1Y0Y2S6</accession>
<dbReference type="Proteomes" id="UP000196205">
    <property type="component" value="Plasmid pAP1342-5"/>
</dbReference>
<feature type="domain" description="Baseplate hub protein gp44-like N-terminal" evidence="2">
    <location>
        <begin position="19"/>
        <end position="121"/>
    </location>
</feature>
<dbReference type="Gene3D" id="3.55.50.10">
    <property type="entry name" value="Baseplate protein-like domains"/>
    <property type="match status" value="1"/>
</dbReference>
<organism evidence="3 4">
    <name type="scientific">Acetobacter pasteurianus subsp. pasteurianus</name>
    <dbReference type="NCBI Taxonomy" id="481145"/>
    <lineage>
        <taxon>Bacteria</taxon>
        <taxon>Pseudomonadati</taxon>
        <taxon>Pseudomonadota</taxon>
        <taxon>Alphaproteobacteria</taxon>
        <taxon>Acetobacterales</taxon>
        <taxon>Acetobacteraceae</taxon>
        <taxon>Acetobacter</taxon>
    </lineage>
</organism>
<feature type="compositionally biased region" description="Pro residues" evidence="1">
    <location>
        <begin position="440"/>
        <end position="450"/>
    </location>
</feature>
<gene>
    <name evidence="3" type="ORF">S1001342_03218</name>
</gene>
<dbReference type="RefSeq" id="WP_087652389.1">
    <property type="nucleotide sequence ID" value="NZ_CP021514.1"/>
</dbReference>
<proteinExistence type="predicted"/>
<evidence type="ECO:0000313" key="4">
    <source>
        <dbReference type="Proteomes" id="UP000196205"/>
    </source>
</evidence>
<name>A0A1Y0Y2S6_ACEPA</name>
<dbReference type="SUPFAM" id="SSF69279">
    <property type="entry name" value="Phage tail proteins"/>
    <property type="match status" value="2"/>
</dbReference>
<evidence type="ECO:0000259" key="2">
    <source>
        <dbReference type="Pfam" id="PF21683"/>
    </source>
</evidence>
<dbReference type="Gene3D" id="2.30.300.10">
    <property type="entry name" value="Baseplate protein-like domain - beta roll fold"/>
    <property type="match status" value="1"/>
</dbReference>
<feature type="region of interest" description="Disordered" evidence="1">
    <location>
        <begin position="414"/>
        <end position="450"/>
    </location>
</feature>
<protein>
    <recommendedName>
        <fullName evidence="2">Baseplate hub protein gp44-like N-terminal domain-containing protein</fullName>
    </recommendedName>
</protein>
<dbReference type="Pfam" id="PF21683">
    <property type="entry name" value="GpP-like_1st"/>
    <property type="match status" value="1"/>
</dbReference>
<reference evidence="3 4" key="1">
    <citation type="submission" date="2017-05" db="EMBL/GenBank/DDBJ databases">
        <title>Genome sequence of Acetobacter pasteurianus subsp. pasteurianus strain SRCM101342.</title>
        <authorList>
            <person name="Cho S.H."/>
        </authorList>
    </citation>
    <scope>NUCLEOTIDE SEQUENCE [LARGE SCALE GENOMIC DNA]</scope>
    <source>
        <strain evidence="3 4">SRCM101342</strain>
        <plasmid evidence="4">pap1342-5</plasmid>
    </source>
</reference>
<evidence type="ECO:0000256" key="1">
    <source>
        <dbReference type="SAM" id="MobiDB-lite"/>
    </source>
</evidence>